<gene>
    <name evidence="1" type="ORF">G7Z17_g11860</name>
</gene>
<organism evidence="1 2">
    <name type="scientific">Cylindrodendrum hubeiense</name>
    <dbReference type="NCBI Taxonomy" id="595255"/>
    <lineage>
        <taxon>Eukaryota</taxon>
        <taxon>Fungi</taxon>
        <taxon>Dikarya</taxon>
        <taxon>Ascomycota</taxon>
        <taxon>Pezizomycotina</taxon>
        <taxon>Sordariomycetes</taxon>
        <taxon>Hypocreomycetidae</taxon>
        <taxon>Hypocreales</taxon>
        <taxon>Nectriaceae</taxon>
        <taxon>Cylindrodendrum</taxon>
    </lineage>
</organism>
<comment type="caution">
    <text evidence="1">The sequence shown here is derived from an EMBL/GenBank/DDBJ whole genome shotgun (WGS) entry which is preliminary data.</text>
</comment>
<evidence type="ECO:0000313" key="2">
    <source>
        <dbReference type="Proteomes" id="UP000722485"/>
    </source>
</evidence>
<proteinExistence type="predicted"/>
<sequence length="167" mass="18558">MTGIEVVEAMMENLTVASSCHQSAFIVENKVGADGKDGKDGDMGEHGKGSDSRLFYSNSCLRVANQMRHRIKLERYNGLCHALSFVSYNPNSKEFEKANVSFAEVQHSYTESSSALVEKRAARDGLIAKTADCKTKVMSARNDIRRFKQDDTGERAMIQLNSDKLLN</sequence>
<dbReference type="EMBL" id="JAANBB010000480">
    <property type="protein sequence ID" value="KAF7541961.1"/>
    <property type="molecule type" value="Genomic_DNA"/>
</dbReference>
<keyword evidence="2" id="KW-1185">Reference proteome</keyword>
<reference evidence="1" key="1">
    <citation type="submission" date="2020-03" db="EMBL/GenBank/DDBJ databases">
        <title>Draft Genome Sequence of Cylindrodendrum hubeiense.</title>
        <authorList>
            <person name="Buettner E."/>
            <person name="Kellner H."/>
        </authorList>
    </citation>
    <scope>NUCLEOTIDE SEQUENCE</scope>
    <source>
        <strain evidence="1">IHI 201604</strain>
    </source>
</reference>
<accession>A0A9P5GZZ9</accession>
<protein>
    <submittedName>
        <fullName evidence="1">Uncharacterized protein</fullName>
    </submittedName>
</protein>
<dbReference type="AlphaFoldDB" id="A0A9P5GZZ9"/>
<name>A0A9P5GZZ9_9HYPO</name>
<evidence type="ECO:0000313" key="1">
    <source>
        <dbReference type="EMBL" id="KAF7541961.1"/>
    </source>
</evidence>
<dbReference type="Proteomes" id="UP000722485">
    <property type="component" value="Unassembled WGS sequence"/>
</dbReference>